<feature type="domain" description="IrrE N-terminal-like" evidence="2">
    <location>
        <begin position="71"/>
        <end position="176"/>
    </location>
</feature>
<feature type="region of interest" description="Disordered" evidence="1">
    <location>
        <begin position="282"/>
        <end position="301"/>
    </location>
</feature>
<proteinExistence type="predicted"/>
<dbReference type="RefSeq" id="WP_197456535.1">
    <property type="nucleotide sequence ID" value="NZ_LRRD01000082.1"/>
</dbReference>
<evidence type="ECO:0000313" key="4">
    <source>
        <dbReference type="Proteomes" id="UP000075653"/>
    </source>
</evidence>
<dbReference type="Gene3D" id="1.10.10.2910">
    <property type="match status" value="1"/>
</dbReference>
<dbReference type="PATRIC" id="fig|1789004.3.peg.2327"/>
<comment type="caution">
    <text evidence="3">The sequence shown here is derived from an EMBL/GenBank/DDBJ whole genome shotgun (WGS) entry which is preliminary data.</text>
</comment>
<sequence>MSDAAPLNSFKATAKILTWLDAMGCLKLPIDLDLVRQMLPDTPFGRGTVIKEPADLTWNASEGALVRNSDNHAEWGIFVNPKARAERKRFTVAHELGHFVLHRKVQSTFNCDKESVYSGIDTLKQIEREADDFASNLLMPGDLLRDRIGGERIDFHLLGTLAKEFGVSLEAMCIRLVKYTEQRAVLVYWDHGFLKYQWPSTEARKTRVHLRQTGDPQEPLPGTLAADDETPQEWDGVDMPASSWCSSEAEEITLRELKHSYTGGNRVLSLLMLESAPPRAHIRSGWEDEETRDTTGILSHN</sequence>
<dbReference type="InterPro" id="IPR010359">
    <property type="entry name" value="IrrE_HExxH"/>
</dbReference>
<evidence type="ECO:0000313" key="3">
    <source>
        <dbReference type="EMBL" id="KXW57258.1"/>
    </source>
</evidence>
<accession>A0A149VVR1</accession>
<name>A0A149VVR1_9PROT</name>
<dbReference type="EMBL" id="LRRD01000082">
    <property type="protein sequence ID" value="KXW57258.1"/>
    <property type="molecule type" value="Genomic_DNA"/>
</dbReference>
<dbReference type="AlphaFoldDB" id="A0A149VVR1"/>
<dbReference type="InterPro" id="IPR052345">
    <property type="entry name" value="Rad_response_metalloprotease"/>
</dbReference>
<reference evidence="3 4" key="1">
    <citation type="submission" date="2016-01" db="EMBL/GenBank/DDBJ databases">
        <title>Genome sequence of the acidophilic iron oxidising Ferrovum strain Z-31.</title>
        <authorList>
            <person name="Poehlein A."/>
            <person name="Ullrich S.R."/>
            <person name="Schloemann M."/>
            <person name="Muehling M."/>
            <person name="Daniel R."/>
        </authorList>
    </citation>
    <scope>NUCLEOTIDE SEQUENCE [LARGE SCALE GENOMIC DNA]</scope>
    <source>
        <strain evidence="3 4">Z-31</strain>
    </source>
</reference>
<protein>
    <recommendedName>
        <fullName evidence="2">IrrE N-terminal-like domain-containing protein</fullName>
    </recommendedName>
</protein>
<dbReference type="STRING" id="1789004.FEMY_22190"/>
<dbReference type="Pfam" id="PF06114">
    <property type="entry name" value="Peptidase_M78"/>
    <property type="match status" value="1"/>
</dbReference>
<organism evidence="3 4">
    <name type="scientific">Ferrovum myxofaciens</name>
    <dbReference type="NCBI Taxonomy" id="416213"/>
    <lineage>
        <taxon>Bacteria</taxon>
        <taxon>Pseudomonadati</taxon>
        <taxon>Pseudomonadota</taxon>
        <taxon>Betaproteobacteria</taxon>
        <taxon>Ferrovales</taxon>
        <taxon>Ferrovaceae</taxon>
        <taxon>Ferrovum</taxon>
    </lineage>
</organism>
<dbReference type="PANTHER" id="PTHR43236:SF2">
    <property type="entry name" value="BLL0069 PROTEIN"/>
    <property type="match status" value="1"/>
</dbReference>
<keyword evidence="4" id="KW-1185">Reference proteome</keyword>
<dbReference type="Proteomes" id="UP000075653">
    <property type="component" value="Unassembled WGS sequence"/>
</dbReference>
<evidence type="ECO:0000259" key="2">
    <source>
        <dbReference type="Pfam" id="PF06114"/>
    </source>
</evidence>
<evidence type="ECO:0000256" key="1">
    <source>
        <dbReference type="SAM" id="MobiDB-lite"/>
    </source>
</evidence>
<gene>
    <name evidence="3" type="ORF">FEMY_22190</name>
</gene>
<dbReference type="PANTHER" id="PTHR43236">
    <property type="entry name" value="ANTITOXIN HIGA1"/>
    <property type="match status" value="1"/>
</dbReference>
<feature type="region of interest" description="Disordered" evidence="1">
    <location>
        <begin position="210"/>
        <end position="241"/>
    </location>
</feature>
<feature type="compositionally biased region" description="Acidic residues" evidence="1">
    <location>
        <begin position="226"/>
        <end position="236"/>
    </location>
</feature>